<proteinExistence type="predicted"/>
<feature type="transmembrane region" description="Helical" evidence="1">
    <location>
        <begin position="18"/>
        <end position="40"/>
    </location>
</feature>
<keyword evidence="1" id="KW-1133">Transmembrane helix</keyword>
<gene>
    <name evidence="2" type="ORF">B296_00048853</name>
</gene>
<comment type="caution">
    <text evidence="2">The sequence shown here is derived from an EMBL/GenBank/DDBJ whole genome shotgun (WGS) entry which is preliminary data.</text>
</comment>
<protein>
    <submittedName>
        <fullName evidence="2">Uncharacterized protein</fullName>
    </submittedName>
</protein>
<dbReference type="Proteomes" id="UP000287651">
    <property type="component" value="Unassembled WGS sequence"/>
</dbReference>
<name>A0A426XBU7_ENSVE</name>
<accession>A0A426XBU7</accession>
<keyword evidence="1" id="KW-0472">Membrane</keyword>
<dbReference type="EMBL" id="AMZH03022865">
    <property type="protein sequence ID" value="RRT36945.1"/>
    <property type="molecule type" value="Genomic_DNA"/>
</dbReference>
<evidence type="ECO:0000313" key="3">
    <source>
        <dbReference type="Proteomes" id="UP000287651"/>
    </source>
</evidence>
<organism evidence="2 3">
    <name type="scientific">Ensete ventricosum</name>
    <name type="common">Abyssinian banana</name>
    <name type="synonym">Musa ensete</name>
    <dbReference type="NCBI Taxonomy" id="4639"/>
    <lineage>
        <taxon>Eukaryota</taxon>
        <taxon>Viridiplantae</taxon>
        <taxon>Streptophyta</taxon>
        <taxon>Embryophyta</taxon>
        <taxon>Tracheophyta</taxon>
        <taxon>Spermatophyta</taxon>
        <taxon>Magnoliopsida</taxon>
        <taxon>Liliopsida</taxon>
        <taxon>Zingiberales</taxon>
        <taxon>Musaceae</taxon>
        <taxon>Ensete</taxon>
    </lineage>
</organism>
<reference evidence="2 3" key="1">
    <citation type="journal article" date="2014" name="Agronomy (Basel)">
        <title>A Draft Genome Sequence for Ensete ventricosum, the Drought-Tolerant Tree Against Hunger.</title>
        <authorList>
            <person name="Harrison J."/>
            <person name="Moore K.A."/>
            <person name="Paszkiewicz K."/>
            <person name="Jones T."/>
            <person name="Grant M."/>
            <person name="Ambacheew D."/>
            <person name="Muzemil S."/>
            <person name="Studholme D.J."/>
        </authorList>
    </citation>
    <scope>NUCLEOTIDE SEQUENCE [LARGE SCALE GENOMIC DNA]</scope>
</reference>
<evidence type="ECO:0000313" key="2">
    <source>
        <dbReference type="EMBL" id="RRT36945.1"/>
    </source>
</evidence>
<evidence type="ECO:0000256" key="1">
    <source>
        <dbReference type="SAM" id="Phobius"/>
    </source>
</evidence>
<sequence>MEVTVIDKVFNLVIQVKALLSVVTIVMVKMAVAPVVASVLNSSPHRVGGLKESSLSDLEEDLSPSRVEWSVEESGDNLLVGV</sequence>
<keyword evidence="1" id="KW-0812">Transmembrane</keyword>
<dbReference type="AlphaFoldDB" id="A0A426XBU7"/>